<dbReference type="GO" id="GO:0012505">
    <property type="term" value="C:endomembrane system"/>
    <property type="evidence" value="ECO:0007669"/>
    <property type="project" value="UniProtKB-SubCell"/>
</dbReference>
<evidence type="ECO:0000256" key="1">
    <source>
        <dbReference type="ARBA" id="ARBA00003543"/>
    </source>
</evidence>
<dbReference type="AlphaFoldDB" id="A0A2H0LW07"/>
<dbReference type="Proteomes" id="UP000229641">
    <property type="component" value="Unassembled WGS sequence"/>
</dbReference>
<keyword evidence="5 9" id="KW-0406">Ion transport</keyword>
<accession>A0A2H0LW07</accession>
<comment type="similarity">
    <text evidence="3 9">Belongs to the ATPase epsilon chain family.</text>
</comment>
<evidence type="ECO:0000256" key="2">
    <source>
        <dbReference type="ARBA" id="ARBA00004184"/>
    </source>
</evidence>
<keyword evidence="6" id="KW-0472">Membrane</keyword>
<evidence type="ECO:0000256" key="8">
    <source>
        <dbReference type="ARBA" id="ARBA00023310"/>
    </source>
</evidence>
<protein>
    <submittedName>
        <fullName evidence="11">ATP synthase F1 subunit epsilon</fullName>
    </submittedName>
</protein>
<dbReference type="CDD" id="cd12152">
    <property type="entry name" value="F1-ATPase_delta"/>
    <property type="match status" value="1"/>
</dbReference>
<proteinExistence type="inferred from homology"/>
<evidence type="ECO:0000256" key="6">
    <source>
        <dbReference type="ARBA" id="ARBA00023136"/>
    </source>
</evidence>
<dbReference type="PANTHER" id="PTHR13822:SF10">
    <property type="entry name" value="ATP SYNTHASE EPSILON CHAIN, CHLOROPLASTIC"/>
    <property type="match status" value="1"/>
</dbReference>
<dbReference type="InterPro" id="IPR001469">
    <property type="entry name" value="ATP_synth_F1_dsu/esu"/>
</dbReference>
<evidence type="ECO:0000256" key="5">
    <source>
        <dbReference type="ARBA" id="ARBA00023065"/>
    </source>
</evidence>
<dbReference type="Pfam" id="PF02823">
    <property type="entry name" value="ATP-synt_DE_N"/>
    <property type="match status" value="1"/>
</dbReference>
<comment type="subcellular location">
    <subcellularLocation>
        <location evidence="2">Endomembrane system</location>
        <topology evidence="2">Peripheral membrane protein</topology>
    </subcellularLocation>
</comment>
<evidence type="ECO:0000256" key="3">
    <source>
        <dbReference type="ARBA" id="ARBA00005712"/>
    </source>
</evidence>
<evidence type="ECO:0000256" key="4">
    <source>
        <dbReference type="ARBA" id="ARBA00022448"/>
    </source>
</evidence>
<evidence type="ECO:0000313" key="12">
    <source>
        <dbReference type="Proteomes" id="UP000229641"/>
    </source>
</evidence>
<comment type="function">
    <text evidence="1">Produces ATP from ADP in the presence of a proton gradient across the membrane.</text>
</comment>
<dbReference type="InterPro" id="IPR020546">
    <property type="entry name" value="ATP_synth_F1_dsu/esu_N"/>
</dbReference>
<dbReference type="PANTHER" id="PTHR13822">
    <property type="entry name" value="ATP SYNTHASE DELTA/EPSILON CHAIN"/>
    <property type="match status" value="1"/>
</dbReference>
<evidence type="ECO:0000256" key="7">
    <source>
        <dbReference type="ARBA" id="ARBA00023196"/>
    </source>
</evidence>
<dbReference type="GO" id="GO:0045259">
    <property type="term" value="C:proton-transporting ATP synthase complex"/>
    <property type="evidence" value="ECO:0007669"/>
    <property type="project" value="UniProtKB-KW"/>
</dbReference>
<feature type="domain" description="ATP synthase F1 complex delta/epsilon subunit N-terminal" evidence="10">
    <location>
        <begin position="4"/>
        <end position="80"/>
    </location>
</feature>
<keyword evidence="7 9" id="KW-0139">CF(1)</keyword>
<dbReference type="SUPFAM" id="SSF51344">
    <property type="entry name" value="Epsilon subunit of F1F0-ATP synthase N-terminal domain"/>
    <property type="match status" value="1"/>
</dbReference>
<comment type="subunit">
    <text evidence="9">F-type ATPases have 2 components, CF(1) - the catalytic core - and CF(0) - the membrane proton channel. CF(1) has five subunits: alpha(3), beta(3), gamma(1), delta(1), epsilon(1). CF(0) has three main subunits: a, b and c.</text>
</comment>
<organism evidence="11 12">
    <name type="scientific">Candidatus Ghiorseimicrobium undicola</name>
    <dbReference type="NCBI Taxonomy" id="1974746"/>
    <lineage>
        <taxon>Bacteria</taxon>
        <taxon>Pseudomonadati</taxon>
        <taxon>Candidatus Omnitrophota</taxon>
        <taxon>Candidatus Ghiorseimicrobium</taxon>
    </lineage>
</organism>
<evidence type="ECO:0000256" key="9">
    <source>
        <dbReference type="RuleBase" id="RU003656"/>
    </source>
</evidence>
<keyword evidence="4 9" id="KW-0813">Transport</keyword>
<name>A0A2H0LW07_9BACT</name>
<dbReference type="EMBL" id="PCWA01000097">
    <property type="protein sequence ID" value="PIQ88537.1"/>
    <property type="molecule type" value="Genomic_DNA"/>
</dbReference>
<evidence type="ECO:0000259" key="10">
    <source>
        <dbReference type="Pfam" id="PF02823"/>
    </source>
</evidence>
<dbReference type="GO" id="GO:0046933">
    <property type="term" value="F:proton-transporting ATP synthase activity, rotational mechanism"/>
    <property type="evidence" value="ECO:0007669"/>
    <property type="project" value="InterPro"/>
</dbReference>
<evidence type="ECO:0000313" key="11">
    <source>
        <dbReference type="EMBL" id="PIQ88537.1"/>
    </source>
</evidence>
<dbReference type="NCBIfam" id="TIGR01216">
    <property type="entry name" value="ATP_synt_epsi"/>
    <property type="match status" value="1"/>
</dbReference>
<dbReference type="InterPro" id="IPR036771">
    <property type="entry name" value="ATPsynth_dsu/esu_N"/>
</dbReference>
<sequence>MGSFTLNIITPEKEVLKEAVDFLAVPGKEGELGITAGHINFITALTAGEVKVKQRGGEKTFKINSGFLHVAKEKVVLLAKGLEEGGAEDGN</sequence>
<keyword evidence="8 9" id="KW-0066">ATP synthesis</keyword>
<dbReference type="Gene3D" id="2.60.15.10">
    <property type="entry name" value="F0F1 ATP synthase delta/epsilon subunit, N-terminal"/>
    <property type="match status" value="1"/>
</dbReference>
<reference evidence="11 12" key="1">
    <citation type="submission" date="2017-09" db="EMBL/GenBank/DDBJ databases">
        <title>Depth-based differentiation of microbial function through sediment-hosted aquifers and enrichment of novel symbionts in the deep terrestrial subsurface.</title>
        <authorList>
            <person name="Probst A.J."/>
            <person name="Ladd B."/>
            <person name="Jarett J.K."/>
            <person name="Geller-Mcgrath D.E."/>
            <person name="Sieber C.M."/>
            <person name="Emerson J.B."/>
            <person name="Anantharaman K."/>
            <person name="Thomas B.C."/>
            <person name="Malmstrom R."/>
            <person name="Stieglmeier M."/>
            <person name="Klingl A."/>
            <person name="Woyke T."/>
            <person name="Ryan C.M."/>
            <person name="Banfield J.F."/>
        </authorList>
    </citation>
    <scope>NUCLEOTIDE SEQUENCE [LARGE SCALE GENOMIC DNA]</scope>
    <source>
        <strain evidence="11">CG11_big_fil_rev_8_21_14_0_20_42_13</strain>
    </source>
</reference>
<comment type="caution">
    <text evidence="11">The sequence shown here is derived from an EMBL/GenBank/DDBJ whole genome shotgun (WGS) entry which is preliminary data.</text>
</comment>
<gene>
    <name evidence="11" type="primary">atpC</name>
    <name evidence="11" type="ORF">COV72_07875</name>
</gene>